<feature type="compositionally biased region" description="Low complexity" evidence="1">
    <location>
        <begin position="120"/>
        <end position="130"/>
    </location>
</feature>
<feature type="compositionally biased region" description="Low complexity" evidence="1">
    <location>
        <begin position="51"/>
        <end position="61"/>
    </location>
</feature>
<evidence type="ECO:0000313" key="3">
    <source>
        <dbReference type="Proteomes" id="UP000799424"/>
    </source>
</evidence>
<sequence>MGRLRDAITKANVVQASVQAFGDTSKGGLQLHDPSNDDVEEEPEGDPPPSAQQAQYAQPPGQNWPYEPRQPWPQTQAPPSIPPYQHNAFATSQEYQYPQQHYNGPQQQGSPPPRGYDNSQQQFQPHQTHPPQMPTNVNPQAGYQSGGYAQPSFNGYNQYPQSSPPPLNSPPQLYSSPSPPQRTSTDYHSSPPPDHVQRTHTFPTYPHTTQYSGMPWPQEGQRHGGHSCTDNWDVLYGRCMMCPPQRQYSDP</sequence>
<dbReference type="OrthoDB" id="10392367at2759"/>
<protein>
    <submittedName>
        <fullName evidence="2">Uncharacterized protein</fullName>
    </submittedName>
</protein>
<accession>A0A6A7AE18</accession>
<keyword evidence="3" id="KW-1185">Reference proteome</keyword>
<organism evidence="2 3">
    <name type="scientific">Ophiobolus disseminans</name>
    <dbReference type="NCBI Taxonomy" id="1469910"/>
    <lineage>
        <taxon>Eukaryota</taxon>
        <taxon>Fungi</taxon>
        <taxon>Dikarya</taxon>
        <taxon>Ascomycota</taxon>
        <taxon>Pezizomycotina</taxon>
        <taxon>Dothideomycetes</taxon>
        <taxon>Pleosporomycetidae</taxon>
        <taxon>Pleosporales</taxon>
        <taxon>Pleosporineae</taxon>
        <taxon>Phaeosphaeriaceae</taxon>
        <taxon>Ophiobolus</taxon>
    </lineage>
</organism>
<evidence type="ECO:0000256" key="1">
    <source>
        <dbReference type="SAM" id="MobiDB-lite"/>
    </source>
</evidence>
<feature type="compositionally biased region" description="Polar residues" evidence="1">
    <location>
        <begin position="199"/>
        <end position="212"/>
    </location>
</feature>
<feature type="compositionally biased region" description="Polar residues" evidence="1">
    <location>
        <begin position="88"/>
        <end position="103"/>
    </location>
</feature>
<dbReference type="AlphaFoldDB" id="A0A6A7AE18"/>
<dbReference type="EMBL" id="MU006218">
    <property type="protein sequence ID" value="KAF2831560.1"/>
    <property type="molecule type" value="Genomic_DNA"/>
</dbReference>
<proteinExistence type="predicted"/>
<feature type="region of interest" description="Disordered" evidence="1">
    <location>
        <begin position="19"/>
        <end position="229"/>
    </location>
</feature>
<name>A0A6A7AE18_9PLEO</name>
<dbReference type="Proteomes" id="UP000799424">
    <property type="component" value="Unassembled WGS sequence"/>
</dbReference>
<reference evidence="2" key="1">
    <citation type="journal article" date="2020" name="Stud. Mycol.">
        <title>101 Dothideomycetes genomes: a test case for predicting lifestyles and emergence of pathogens.</title>
        <authorList>
            <person name="Haridas S."/>
            <person name="Albert R."/>
            <person name="Binder M."/>
            <person name="Bloem J."/>
            <person name="Labutti K."/>
            <person name="Salamov A."/>
            <person name="Andreopoulos B."/>
            <person name="Baker S."/>
            <person name="Barry K."/>
            <person name="Bills G."/>
            <person name="Bluhm B."/>
            <person name="Cannon C."/>
            <person name="Castanera R."/>
            <person name="Culley D."/>
            <person name="Daum C."/>
            <person name="Ezra D."/>
            <person name="Gonzalez J."/>
            <person name="Henrissat B."/>
            <person name="Kuo A."/>
            <person name="Liang C."/>
            <person name="Lipzen A."/>
            <person name="Lutzoni F."/>
            <person name="Magnuson J."/>
            <person name="Mondo S."/>
            <person name="Nolan M."/>
            <person name="Ohm R."/>
            <person name="Pangilinan J."/>
            <person name="Park H.-J."/>
            <person name="Ramirez L."/>
            <person name="Alfaro M."/>
            <person name="Sun H."/>
            <person name="Tritt A."/>
            <person name="Yoshinaga Y."/>
            <person name="Zwiers L.-H."/>
            <person name="Turgeon B."/>
            <person name="Goodwin S."/>
            <person name="Spatafora J."/>
            <person name="Crous P."/>
            <person name="Grigoriev I."/>
        </authorList>
    </citation>
    <scope>NUCLEOTIDE SEQUENCE</scope>
    <source>
        <strain evidence="2">CBS 113818</strain>
    </source>
</reference>
<feature type="compositionally biased region" description="Acidic residues" evidence="1">
    <location>
        <begin position="36"/>
        <end position="45"/>
    </location>
</feature>
<gene>
    <name evidence="2" type="ORF">CC86DRAFT_140800</name>
</gene>
<evidence type="ECO:0000313" key="2">
    <source>
        <dbReference type="EMBL" id="KAF2831560.1"/>
    </source>
</evidence>